<dbReference type="InterPro" id="IPR036390">
    <property type="entry name" value="WH_DNA-bd_sf"/>
</dbReference>
<dbReference type="PANTHER" id="PTHR30118:SF15">
    <property type="entry name" value="TRANSCRIPTIONAL REGULATORY PROTEIN"/>
    <property type="match status" value="1"/>
</dbReference>
<dbReference type="PROSITE" id="PS50931">
    <property type="entry name" value="HTH_LYSR"/>
    <property type="match status" value="1"/>
</dbReference>
<dbReference type="InterPro" id="IPR005119">
    <property type="entry name" value="LysR_subst-bd"/>
</dbReference>
<evidence type="ECO:0000256" key="2">
    <source>
        <dbReference type="ARBA" id="ARBA00023015"/>
    </source>
</evidence>
<gene>
    <name evidence="6" type="ORF">ACIBG2_19640</name>
</gene>
<sequence length="316" mass="33427">MRQTQPSLDLLIALDVLLDEGSVSGAAHRLHLSEPAMSRTLGRIRKAMGDPILVRSGQRMVPTPRALAVRAEVRALVEGARRVFTPPGAPDPATLVREFVILASDPVIMAAAAPLLTELAATAPGVRLRFISEGPGDQLALRDGLAELEVTIISDPAPETLVEPLASRAPLGVVRAGHPLLDGPVTPARFAAFDHVIASRKGRTRGPIDDALAALGLARRVAGTVPTFSTSLLVVRETALVGMAAAWMVGPTLDALGLVTFPIPLELPPLVLSQAWHPRHDVDPAHAWLRERVRAVFADGAEGPVRHLTHEPASPG</sequence>
<organism evidence="6 7">
    <name type="scientific">Nonomuraea typhae</name>
    <dbReference type="NCBI Taxonomy" id="2603600"/>
    <lineage>
        <taxon>Bacteria</taxon>
        <taxon>Bacillati</taxon>
        <taxon>Actinomycetota</taxon>
        <taxon>Actinomycetes</taxon>
        <taxon>Streptosporangiales</taxon>
        <taxon>Streptosporangiaceae</taxon>
        <taxon>Nonomuraea</taxon>
    </lineage>
</organism>
<evidence type="ECO:0000256" key="4">
    <source>
        <dbReference type="ARBA" id="ARBA00023163"/>
    </source>
</evidence>
<evidence type="ECO:0000256" key="3">
    <source>
        <dbReference type="ARBA" id="ARBA00023125"/>
    </source>
</evidence>
<comment type="similarity">
    <text evidence="1">Belongs to the LysR transcriptional regulatory family.</text>
</comment>
<name>A0ABW7YVI7_9ACTN</name>
<accession>A0ABW7YVI7</accession>
<proteinExistence type="inferred from homology"/>
<dbReference type="SUPFAM" id="SSF53850">
    <property type="entry name" value="Periplasmic binding protein-like II"/>
    <property type="match status" value="1"/>
</dbReference>
<reference evidence="6 7" key="1">
    <citation type="submission" date="2024-10" db="EMBL/GenBank/DDBJ databases">
        <title>The Natural Products Discovery Center: Release of the First 8490 Sequenced Strains for Exploring Actinobacteria Biosynthetic Diversity.</title>
        <authorList>
            <person name="Kalkreuter E."/>
            <person name="Kautsar S.A."/>
            <person name="Yang D."/>
            <person name="Bader C.D."/>
            <person name="Teijaro C.N."/>
            <person name="Fluegel L."/>
            <person name="Davis C.M."/>
            <person name="Simpson J.R."/>
            <person name="Lauterbach L."/>
            <person name="Steele A.D."/>
            <person name="Gui C."/>
            <person name="Meng S."/>
            <person name="Li G."/>
            <person name="Viehrig K."/>
            <person name="Ye F."/>
            <person name="Su P."/>
            <person name="Kiefer A.F."/>
            <person name="Nichols A."/>
            <person name="Cepeda A.J."/>
            <person name="Yan W."/>
            <person name="Fan B."/>
            <person name="Jiang Y."/>
            <person name="Adhikari A."/>
            <person name="Zheng C.-J."/>
            <person name="Schuster L."/>
            <person name="Cowan T.M."/>
            <person name="Smanski M.J."/>
            <person name="Chevrette M.G."/>
            <person name="De Carvalho L.P.S."/>
            <person name="Shen B."/>
        </authorList>
    </citation>
    <scope>NUCLEOTIDE SEQUENCE [LARGE SCALE GENOMIC DNA]</scope>
    <source>
        <strain evidence="6 7">NPDC050545</strain>
    </source>
</reference>
<keyword evidence="3" id="KW-0238">DNA-binding</keyword>
<dbReference type="PANTHER" id="PTHR30118">
    <property type="entry name" value="HTH-TYPE TRANSCRIPTIONAL REGULATOR LEUO-RELATED"/>
    <property type="match status" value="1"/>
</dbReference>
<dbReference type="InterPro" id="IPR036388">
    <property type="entry name" value="WH-like_DNA-bd_sf"/>
</dbReference>
<keyword evidence="4" id="KW-0804">Transcription</keyword>
<dbReference type="Pfam" id="PF00126">
    <property type="entry name" value="HTH_1"/>
    <property type="match status" value="1"/>
</dbReference>
<protein>
    <submittedName>
        <fullName evidence="6">LysR family transcriptional regulator</fullName>
    </submittedName>
</protein>
<dbReference type="RefSeq" id="WP_397083035.1">
    <property type="nucleotide sequence ID" value="NZ_JBITGY010000005.1"/>
</dbReference>
<evidence type="ECO:0000313" key="7">
    <source>
        <dbReference type="Proteomes" id="UP001612741"/>
    </source>
</evidence>
<dbReference type="InterPro" id="IPR000847">
    <property type="entry name" value="LysR_HTH_N"/>
</dbReference>
<feature type="domain" description="HTH lysR-type" evidence="5">
    <location>
        <begin position="6"/>
        <end position="63"/>
    </location>
</feature>
<dbReference type="EMBL" id="JBITGY010000005">
    <property type="protein sequence ID" value="MFI6499610.1"/>
    <property type="molecule type" value="Genomic_DNA"/>
</dbReference>
<dbReference type="Proteomes" id="UP001612741">
    <property type="component" value="Unassembled WGS sequence"/>
</dbReference>
<dbReference type="SUPFAM" id="SSF46785">
    <property type="entry name" value="Winged helix' DNA-binding domain"/>
    <property type="match status" value="1"/>
</dbReference>
<keyword evidence="2" id="KW-0805">Transcription regulation</keyword>
<dbReference type="Gene3D" id="1.10.10.10">
    <property type="entry name" value="Winged helix-like DNA-binding domain superfamily/Winged helix DNA-binding domain"/>
    <property type="match status" value="1"/>
</dbReference>
<keyword evidence="7" id="KW-1185">Reference proteome</keyword>
<evidence type="ECO:0000313" key="6">
    <source>
        <dbReference type="EMBL" id="MFI6499610.1"/>
    </source>
</evidence>
<dbReference type="CDD" id="cd08460">
    <property type="entry name" value="PBP2_DntR_like_1"/>
    <property type="match status" value="1"/>
</dbReference>
<dbReference type="Gene3D" id="3.40.190.10">
    <property type="entry name" value="Periplasmic binding protein-like II"/>
    <property type="match status" value="2"/>
</dbReference>
<comment type="caution">
    <text evidence="6">The sequence shown here is derived from an EMBL/GenBank/DDBJ whole genome shotgun (WGS) entry which is preliminary data.</text>
</comment>
<evidence type="ECO:0000259" key="5">
    <source>
        <dbReference type="PROSITE" id="PS50931"/>
    </source>
</evidence>
<dbReference type="Pfam" id="PF03466">
    <property type="entry name" value="LysR_substrate"/>
    <property type="match status" value="1"/>
</dbReference>
<dbReference type="InterPro" id="IPR050389">
    <property type="entry name" value="LysR-type_TF"/>
</dbReference>
<evidence type="ECO:0000256" key="1">
    <source>
        <dbReference type="ARBA" id="ARBA00009437"/>
    </source>
</evidence>